<evidence type="ECO:0000313" key="5">
    <source>
        <dbReference type="EMBL" id="MEB3102689.1"/>
    </source>
</evidence>
<evidence type="ECO:0000259" key="4">
    <source>
        <dbReference type="Pfam" id="PF16982"/>
    </source>
</evidence>
<dbReference type="EMBL" id="JAYJLD010000021">
    <property type="protein sequence ID" value="MEB3102689.1"/>
    <property type="molecule type" value="Genomic_DNA"/>
</dbReference>
<evidence type="ECO:0000256" key="2">
    <source>
        <dbReference type="ARBA" id="ARBA00023287"/>
    </source>
</evidence>
<protein>
    <submittedName>
        <fullName evidence="5">Flp1 family type IVb pilin</fullName>
    </submittedName>
</protein>
<evidence type="ECO:0000256" key="1">
    <source>
        <dbReference type="ARBA" id="ARBA00004241"/>
    </source>
</evidence>
<dbReference type="Proteomes" id="UP001310386">
    <property type="component" value="Unassembled WGS sequence"/>
</dbReference>
<dbReference type="Pfam" id="PF16982">
    <property type="entry name" value="Flp1_like"/>
    <property type="match status" value="1"/>
</dbReference>
<keyword evidence="6" id="KW-1185">Reference proteome</keyword>
<organism evidence="5 6">
    <name type="scientific">Ferviditalea candida</name>
    <dbReference type="NCBI Taxonomy" id="3108399"/>
    <lineage>
        <taxon>Bacteria</taxon>
        <taxon>Bacillati</taxon>
        <taxon>Bacillota</taxon>
        <taxon>Bacilli</taxon>
        <taxon>Bacillales</taxon>
        <taxon>Paenibacillaceae</taxon>
        <taxon>Ferviditalea</taxon>
    </lineage>
</organism>
<name>A0ABU5ZJP4_9BACL</name>
<keyword evidence="2" id="KW-0178">Competence</keyword>
<sequence>MQYVWNRLRQLYRNEEGISTLEIILIIAVIVIIAIAFRKWIMHWVQKLFDGANSKMQETSNNDPLNVIPSSNP</sequence>
<comment type="subcellular location">
    <subcellularLocation>
        <location evidence="1">Cell surface</location>
    </subcellularLocation>
</comment>
<evidence type="ECO:0000256" key="3">
    <source>
        <dbReference type="SAM" id="Phobius"/>
    </source>
</evidence>
<accession>A0ABU5ZJP4</accession>
<gene>
    <name evidence="5" type="ORF">VF724_13540</name>
</gene>
<proteinExistence type="predicted"/>
<feature type="transmembrane region" description="Helical" evidence="3">
    <location>
        <begin position="20"/>
        <end position="37"/>
    </location>
</feature>
<keyword evidence="3" id="KW-0472">Membrane</keyword>
<feature type="domain" description="Putative Flagellin Flp1-like" evidence="4">
    <location>
        <begin position="12"/>
        <end position="56"/>
    </location>
</feature>
<dbReference type="InterPro" id="IPR031564">
    <property type="entry name" value="Flp1-like"/>
</dbReference>
<evidence type="ECO:0000313" key="6">
    <source>
        <dbReference type="Proteomes" id="UP001310386"/>
    </source>
</evidence>
<dbReference type="InterPro" id="IPR012902">
    <property type="entry name" value="N_methyl_site"/>
</dbReference>
<keyword evidence="3" id="KW-1133">Transmembrane helix</keyword>
<reference evidence="5" key="1">
    <citation type="submission" date="2023-12" db="EMBL/GenBank/DDBJ databases">
        <title>Fervidustalea candida gen. nov., sp. nov., a novel member of the family Paenibacillaceae isolated from a geothermal area.</title>
        <authorList>
            <person name="Li W.-J."/>
            <person name="Jiao J.-Y."/>
            <person name="Chen Y."/>
        </authorList>
    </citation>
    <scope>NUCLEOTIDE SEQUENCE</scope>
    <source>
        <strain evidence="5">SYSU GA230002</strain>
    </source>
</reference>
<dbReference type="RefSeq" id="WP_371754812.1">
    <property type="nucleotide sequence ID" value="NZ_JAYJLD010000021.1"/>
</dbReference>
<comment type="caution">
    <text evidence="5">The sequence shown here is derived from an EMBL/GenBank/DDBJ whole genome shotgun (WGS) entry which is preliminary data.</text>
</comment>
<keyword evidence="3" id="KW-0812">Transmembrane</keyword>
<dbReference type="PROSITE" id="PS00409">
    <property type="entry name" value="PROKAR_NTER_METHYL"/>
    <property type="match status" value="1"/>
</dbReference>